<evidence type="ECO:0000256" key="2">
    <source>
        <dbReference type="ARBA" id="ARBA00022676"/>
    </source>
</evidence>
<evidence type="ECO:0000313" key="6">
    <source>
        <dbReference type="Proteomes" id="UP001596042"/>
    </source>
</evidence>
<gene>
    <name evidence="5" type="ORF">ACFO1V_11860</name>
</gene>
<dbReference type="RefSeq" id="WP_374833684.1">
    <property type="nucleotide sequence ID" value="NZ_JBHEEZ010000029.1"/>
</dbReference>
<dbReference type="SUPFAM" id="SSF53448">
    <property type="entry name" value="Nucleotide-diphospho-sugar transferases"/>
    <property type="match status" value="1"/>
</dbReference>
<keyword evidence="2 5" id="KW-0328">Glycosyltransferase</keyword>
<dbReference type="Gene3D" id="3.40.50.11010">
    <property type="match status" value="1"/>
</dbReference>
<protein>
    <submittedName>
        <fullName evidence="5">Glycosyltransferase</fullName>
        <ecNumber evidence="5">2.4.-.-</ecNumber>
    </submittedName>
</protein>
<evidence type="ECO:0000259" key="4">
    <source>
        <dbReference type="Pfam" id="PF00535"/>
    </source>
</evidence>
<evidence type="ECO:0000256" key="3">
    <source>
        <dbReference type="ARBA" id="ARBA00022679"/>
    </source>
</evidence>
<dbReference type="EC" id="2.4.-.-" evidence="5"/>
<dbReference type="InterPro" id="IPR029044">
    <property type="entry name" value="Nucleotide-diphossugar_trans"/>
</dbReference>
<dbReference type="EMBL" id="JBHSEL010000116">
    <property type="protein sequence ID" value="MFC4625896.1"/>
    <property type="molecule type" value="Genomic_DNA"/>
</dbReference>
<proteinExistence type="inferred from homology"/>
<organism evidence="5 6">
    <name type="scientific">Daeguia caeni</name>
    <dbReference type="NCBI Taxonomy" id="439612"/>
    <lineage>
        <taxon>Bacteria</taxon>
        <taxon>Pseudomonadati</taxon>
        <taxon>Pseudomonadota</taxon>
        <taxon>Alphaproteobacteria</taxon>
        <taxon>Hyphomicrobiales</taxon>
        <taxon>Brucellaceae</taxon>
        <taxon>Daeguia</taxon>
    </lineage>
</organism>
<accession>A0ABV9H8H6</accession>
<keyword evidence="6" id="KW-1185">Reference proteome</keyword>
<evidence type="ECO:0000313" key="5">
    <source>
        <dbReference type="EMBL" id="MFC4625896.1"/>
    </source>
</evidence>
<dbReference type="GO" id="GO:0016757">
    <property type="term" value="F:glycosyltransferase activity"/>
    <property type="evidence" value="ECO:0007669"/>
    <property type="project" value="UniProtKB-KW"/>
</dbReference>
<evidence type="ECO:0000256" key="1">
    <source>
        <dbReference type="ARBA" id="ARBA00006739"/>
    </source>
</evidence>
<dbReference type="Gene3D" id="3.90.550.10">
    <property type="entry name" value="Spore Coat Polysaccharide Biosynthesis Protein SpsA, Chain A"/>
    <property type="match status" value="1"/>
</dbReference>
<comment type="similarity">
    <text evidence="1">Belongs to the glycosyltransferase 2 family.</text>
</comment>
<feature type="domain" description="Glycosyltransferase 2-like" evidence="4">
    <location>
        <begin position="386"/>
        <end position="558"/>
    </location>
</feature>
<dbReference type="PANTHER" id="PTHR43179:SF12">
    <property type="entry name" value="GALACTOFURANOSYLTRANSFERASE GLFT2"/>
    <property type="match status" value="1"/>
</dbReference>
<comment type="caution">
    <text evidence="5">The sequence shown here is derived from an EMBL/GenBank/DDBJ whole genome shotgun (WGS) entry which is preliminary data.</text>
</comment>
<dbReference type="Pfam" id="PF00535">
    <property type="entry name" value="Glycos_transf_2"/>
    <property type="match status" value="1"/>
</dbReference>
<sequence length="646" mass="73684">MELGEINPATQSHDIFILSIINWDFRTQRPQHLARHLAQDRRVFYIEVDMHASDLRIRRIEENLYVVNLPVPDRRAVQPYSGGFDGRHARAWLDIMRNFCEGVQATAFKTLIVEHPHWWPLARHLSPDFRIIFDCMDDISGFSNTTPRLLQIEEDMLQNCDQLIVSSQHLYDKYRKFSVPVLIRNGGDVAHFQIQDKERPLPEFLRKVGFTGHSERIRAGYVGAIAEWFDADLVARVAQDNPDIEFHLCGAVTAAAPGKLAAFDNVFMHGEIPYQEVPAFLERMDVLLIPFLLLPIIKACDPVKFYEYSAMGKPTVTTRLPELQRAQDLAFFADNAEEFAQQIRLARDKGRDPAFKRALLDYVERNTWADRAKQLSYTIDRLPKVSVIILSYGDPQWTIAALKSLTNDGGHYPNLEIIVVDNGSSPEWLLQIRAAARTSPNVTVIENGRNLGFAKGNNVGIKAATGDYVFLLNNDAYVAPGAIHAMVRHLENNPQIGVVGPLTNNIGNEAKVFVEYANMDEMRRAAWELTTGYRGQFTPLRVLAYFAVMFRKADLDNLFGHISEEYGRGMFEDDDHCAMIRSKGYLCALAEDAFVHHHLSATFNTVMPKEKRELFETNKRIFEAKWGAWIPHVYRKVRPQSQIDAK</sequence>
<dbReference type="Proteomes" id="UP001596042">
    <property type="component" value="Unassembled WGS sequence"/>
</dbReference>
<dbReference type="CDD" id="cd04186">
    <property type="entry name" value="GT_2_like_c"/>
    <property type="match status" value="1"/>
</dbReference>
<dbReference type="Pfam" id="PF13692">
    <property type="entry name" value="Glyco_trans_1_4"/>
    <property type="match status" value="1"/>
</dbReference>
<dbReference type="InterPro" id="IPR001173">
    <property type="entry name" value="Glyco_trans_2-like"/>
</dbReference>
<dbReference type="Gene3D" id="3.40.50.2000">
    <property type="entry name" value="Glycogen Phosphorylase B"/>
    <property type="match status" value="1"/>
</dbReference>
<dbReference type="SUPFAM" id="SSF53756">
    <property type="entry name" value="UDP-Glycosyltransferase/glycogen phosphorylase"/>
    <property type="match status" value="1"/>
</dbReference>
<reference evidence="6" key="1">
    <citation type="journal article" date="2019" name="Int. J. Syst. Evol. Microbiol.">
        <title>The Global Catalogue of Microorganisms (GCM) 10K type strain sequencing project: providing services to taxonomists for standard genome sequencing and annotation.</title>
        <authorList>
            <consortium name="The Broad Institute Genomics Platform"/>
            <consortium name="The Broad Institute Genome Sequencing Center for Infectious Disease"/>
            <person name="Wu L."/>
            <person name="Ma J."/>
        </authorList>
    </citation>
    <scope>NUCLEOTIDE SEQUENCE [LARGE SCALE GENOMIC DNA]</scope>
    <source>
        <strain evidence="6">CGMCC 1.15731</strain>
    </source>
</reference>
<keyword evidence="3 5" id="KW-0808">Transferase</keyword>
<name>A0ABV9H8H6_9HYPH</name>
<dbReference type="PANTHER" id="PTHR43179">
    <property type="entry name" value="RHAMNOSYLTRANSFERASE WBBL"/>
    <property type="match status" value="1"/>
</dbReference>